<feature type="transmembrane region" description="Helical" evidence="1">
    <location>
        <begin position="134"/>
        <end position="154"/>
    </location>
</feature>
<gene>
    <name evidence="2" type="ORF">JOC95_000706</name>
</gene>
<evidence type="ECO:0000256" key="1">
    <source>
        <dbReference type="SAM" id="Phobius"/>
    </source>
</evidence>
<keyword evidence="3" id="KW-1185">Reference proteome</keyword>
<feature type="transmembrane region" description="Helical" evidence="1">
    <location>
        <begin position="250"/>
        <end position="275"/>
    </location>
</feature>
<name>A0ABS2NW67_9BACI</name>
<evidence type="ECO:0000313" key="2">
    <source>
        <dbReference type="EMBL" id="MBM7618864.1"/>
    </source>
</evidence>
<feature type="transmembrane region" description="Helical" evidence="1">
    <location>
        <begin position="312"/>
        <end position="334"/>
    </location>
</feature>
<dbReference type="RefSeq" id="WP_204413339.1">
    <property type="nucleotide sequence ID" value="NZ_JAFBED010000001.1"/>
</dbReference>
<keyword evidence="1" id="KW-1133">Transmembrane helix</keyword>
<proteinExistence type="predicted"/>
<feature type="transmembrane region" description="Helical" evidence="1">
    <location>
        <begin position="109"/>
        <end position="127"/>
    </location>
</feature>
<dbReference type="EMBL" id="JAFBED010000001">
    <property type="protein sequence ID" value="MBM7618864.1"/>
    <property type="molecule type" value="Genomic_DNA"/>
</dbReference>
<feature type="transmembrane region" description="Helical" evidence="1">
    <location>
        <begin position="287"/>
        <end position="306"/>
    </location>
</feature>
<feature type="transmembrane region" description="Helical" evidence="1">
    <location>
        <begin position="38"/>
        <end position="56"/>
    </location>
</feature>
<feature type="transmembrane region" description="Helical" evidence="1">
    <location>
        <begin position="174"/>
        <end position="193"/>
    </location>
</feature>
<evidence type="ECO:0000313" key="3">
    <source>
        <dbReference type="Proteomes" id="UP000737402"/>
    </source>
</evidence>
<sequence length="344" mass="38033">MWNSGFRWMFLILGTVIGAGYASGREIWQFFGAESGLAILLFTIFFMVACHVVLSLSRKLQSAHFSPVLEKLVGPKISRIYNVVMVIYLFTTTAVMLAGGGAALQVFSIPYWAGIMIICILLVMLFVYGVNGMITVNSIIIPAIILVLALVLFHSAEISPDTIRYLAGHHHSNWPSAFTFTALNILPLVAVLSAIGKEVKTKGEILIASIGSGGILGVISLFYNQTLLTVQSKMEFFEIPLFAVIQSYPYYMIFVMTLLLWVAIYTTAASGLLGLVTRFKDGLPFPVWIICMLLLLCMVPFTAFGFSVLVAILYPLFGLVNLYLLVCILLYPITNRKNWLGELK</sequence>
<reference evidence="2 3" key="1">
    <citation type="submission" date="2021-01" db="EMBL/GenBank/DDBJ databases">
        <title>Genomic Encyclopedia of Type Strains, Phase IV (KMG-IV): sequencing the most valuable type-strain genomes for metagenomic binning, comparative biology and taxonomic classification.</title>
        <authorList>
            <person name="Goeker M."/>
        </authorList>
    </citation>
    <scope>NUCLEOTIDE SEQUENCE [LARGE SCALE GENOMIC DNA]</scope>
    <source>
        <strain evidence="2 3">DSM 25879</strain>
    </source>
</reference>
<dbReference type="PANTHER" id="PTHR37814:SF1">
    <property type="entry name" value="MEMBRANE PROTEIN"/>
    <property type="match status" value="1"/>
</dbReference>
<protein>
    <submittedName>
        <fullName evidence="2">Membrane protein YkvI</fullName>
    </submittedName>
</protein>
<keyword evidence="1" id="KW-0812">Transmembrane</keyword>
<dbReference type="PANTHER" id="PTHR37814">
    <property type="entry name" value="CONSERVED MEMBRANE PROTEIN"/>
    <property type="match status" value="1"/>
</dbReference>
<dbReference type="InterPro" id="IPR004761">
    <property type="entry name" value="Spore_GerAB"/>
</dbReference>
<dbReference type="Proteomes" id="UP000737402">
    <property type="component" value="Unassembled WGS sequence"/>
</dbReference>
<feature type="transmembrane region" description="Helical" evidence="1">
    <location>
        <begin position="80"/>
        <end position="103"/>
    </location>
</feature>
<dbReference type="InterPro" id="IPR038728">
    <property type="entry name" value="YkvI-like"/>
</dbReference>
<feature type="transmembrane region" description="Helical" evidence="1">
    <location>
        <begin position="205"/>
        <end position="223"/>
    </location>
</feature>
<keyword evidence="1" id="KW-0472">Membrane</keyword>
<dbReference type="Pfam" id="PF03845">
    <property type="entry name" value="Spore_permease"/>
    <property type="match status" value="1"/>
</dbReference>
<accession>A0ABS2NW67</accession>
<organism evidence="2 3">
    <name type="scientific">Sutcliffiella tianshenii</name>
    <dbReference type="NCBI Taxonomy" id="1463404"/>
    <lineage>
        <taxon>Bacteria</taxon>
        <taxon>Bacillati</taxon>
        <taxon>Bacillota</taxon>
        <taxon>Bacilli</taxon>
        <taxon>Bacillales</taxon>
        <taxon>Bacillaceae</taxon>
        <taxon>Sutcliffiella</taxon>
    </lineage>
</organism>
<comment type="caution">
    <text evidence="2">The sequence shown here is derived from an EMBL/GenBank/DDBJ whole genome shotgun (WGS) entry which is preliminary data.</text>
</comment>